<dbReference type="Proteomes" id="UP000183002">
    <property type="component" value="Unassembled WGS sequence"/>
</dbReference>
<organism evidence="1 2">
    <name type="scientific">Pseudorhodobacter antarcticus</name>
    <dbReference type="NCBI Taxonomy" id="1077947"/>
    <lineage>
        <taxon>Bacteria</taxon>
        <taxon>Pseudomonadati</taxon>
        <taxon>Pseudomonadota</taxon>
        <taxon>Alphaproteobacteria</taxon>
        <taxon>Rhodobacterales</taxon>
        <taxon>Paracoccaceae</taxon>
        <taxon>Pseudorhodobacter</taxon>
    </lineage>
</organism>
<accession>A0A1H8N6D9</accession>
<dbReference type="InterPro" id="IPR049245">
    <property type="entry name" value="DUF6880"/>
</dbReference>
<name>A0A1H8N6D9_9RHOB</name>
<keyword evidence="2" id="KW-1185">Reference proteome</keyword>
<dbReference type="AlphaFoldDB" id="A0A1H8N6D9"/>
<dbReference type="EMBL" id="FOCO01000072">
    <property type="protein sequence ID" value="SEO25058.1"/>
    <property type="molecule type" value="Genomic_DNA"/>
</dbReference>
<evidence type="ECO:0000313" key="2">
    <source>
        <dbReference type="Proteomes" id="UP000183002"/>
    </source>
</evidence>
<evidence type="ECO:0000313" key="1">
    <source>
        <dbReference type="EMBL" id="SEO25058.1"/>
    </source>
</evidence>
<dbReference type="RefSeq" id="WP_050520606.1">
    <property type="nucleotide sequence ID" value="NZ_FOCO01000072.1"/>
</dbReference>
<dbReference type="Pfam" id="PF21810">
    <property type="entry name" value="DUF6880"/>
    <property type="match status" value="1"/>
</dbReference>
<sequence>MASKTTLNAKNLETLGAARLANLLIEISTGSAVAKRRLRLELAGAQSPKEAGREVSKRLTSIARARSFVNWQNRKPLVTDLQSQLRAIKEQIAPTDPTEALALAWRFMQVATPLFERCDDSSGIVIEVFHDACALLGEIALSAGSPPESLADAAIDALRDNGYGQYDGLIAILTPALGEDGLAHLKQRIEAIAATPVPVSPKSEWEAVGYGSGGATYAHQMEERSRQSMVEMALKDIADAMGDVDAFIAQYDARTRKVPQIAAEIAARLLASGRAGDALGFIERAEVDNDRWVPREWQDTRLEVLEALDRKEEAQAFRWSCFESTLNSEYLRDFLKRLPDFEDIEAEERAMDHAAAHSRVTPALGFFLDWPSPDRAARLLIDRHAEINGDHYEFLVPAAEATSERHPLAATLALRAMIDFTLSKARSKRYGYAAQHLATCAELAGRIEDYGTFEPHATYVTRLKLEHGRKSGFWGLAG</sequence>
<gene>
    <name evidence="1" type="ORF">SAMN05216227_10723</name>
</gene>
<protein>
    <submittedName>
        <fullName evidence="1">Uncharacterized protein</fullName>
    </submittedName>
</protein>
<dbReference type="OrthoDB" id="7183688at2"/>
<proteinExistence type="predicted"/>
<dbReference type="STRING" id="1077947.SAMN05216227_10723"/>
<reference evidence="1 2" key="1">
    <citation type="submission" date="2016-10" db="EMBL/GenBank/DDBJ databases">
        <authorList>
            <person name="de Groot N.N."/>
        </authorList>
    </citation>
    <scope>NUCLEOTIDE SEQUENCE [LARGE SCALE GENOMIC DNA]</scope>
    <source>
        <strain evidence="1 2">CGMCC 1.10836</strain>
    </source>
</reference>